<dbReference type="PANTHER" id="PTHR43792:SF8">
    <property type="entry name" value="[RIBOSOMAL PROTEIN US5]-ALANINE N-ACETYLTRANSFERASE"/>
    <property type="match status" value="1"/>
</dbReference>
<dbReference type="PANTHER" id="PTHR43792">
    <property type="entry name" value="GNAT FAMILY, PUTATIVE (AFU_ORTHOLOGUE AFUA_3G00765)-RELATED-RELATED"/>
    <property type="match status" value="1"/>
</dbReference>
<gene>
    <name evidence="5" type="ORF">DLM65_01390</name>
</gene>
<accession>A0A2W6AEJ4</accession>
<comment type="caution">
    <text evidence="5">The sequence shown here is derived from an EMBL/GenBank/DDBJ whole genome shotgun (WGS) entry which is preliminary data.</text>
</comment>
<proteinExistence type="inferred from homology"/>
<comment type="similarity">
    <text evidence="3">Belongs to the acetyltransferase family. RimJ subfamily.</text>
</comment>
<dbReference type="Proteomes" id="UP000248724">
    <property type="component" value="Unassembled WGS sequence"/>
</dbReference>
<reference evidence="5 6" key="1">
    <citation type="journal article" date="2017" name="Nature">
        <title>Atmospheric trace gases support primary production in Antarctic desert surface soil.</title>
        <authorList>
            <person name="Ji M."/>
            <person name="Greening C."/>
            <person name="Vanwonterghem I."/>
            <person name="Carere C.R."/>
            <person name="Bay S.K."/>
            <person name="Steen J.A."/>
            <person name="Montgomery K."/>
            <person name="Lines T."/>
            <person name="Beardall J."/>
            <person name="van Dorst J."/>
            <person name="Snape I."/>
            <person name="Stott M.B."/>
            <person name="Hugenholtz P."/>
            <person name="Ferrari B.C."/>
        </authorList>
    </citation>
    <scope>NUCLEOTIDE SEQUENCE [LARGE SCALE GENOMIC DNA]</scope>
    <source>
        <strain evidence="5">RRmetagenome_bin12</strain>
    </source>
</reference>
<evidence type="ECO:0000259" key="4">
    <source>
        <dbReference type="PROSITE" id="PS51186"/>
    </source>
</evidence>
<evidence type="ECO:0000313" key="5">
    <source>
        <dbReference type="EMBL" id="PZR83678.1"/>
    </source>
</evidence>
<organism evidence="5 6">
    <name type="scientific">Candidatus Aeolococcus gillhamiae</name>
    <dbReference type="NCBI Taxonomy" id="3127015"/>
    <lineage>
        <taxon>Bacteria</taxon>
        <taxon>Bacillati</taxon>
        <taxon>Candidatus Dormiibacterota</taxon>
        <taxon>Candidatus Dormibacteria</taxon>
        <taxon>Candidatus Aeolococcales</taxon>
        <taxon>Candidatus Aeolococcaceae</taxon>
        <taxon>Candidatus Aeolococcus</taxon>
    </lineage>
</organism>
<protein>
    <submittedName>
        <fullName evidence="5">GNAT family N-acetyltransferase</fullName>
    </submittedName>
</protein>
<dbReference type="GO" id="GO:0005737">
    <property type="term" value="C:cytoplasm"/>
    <property type="evidence" value="ECO:0007669"/>
    <property type="project" value="TreeGrafter"/>
</dbReference>
<keyword evidence="2" id="KW-0012">Acyltransferase</keyword>
<dbReference type="SUPFAM" id="SSF55729">
    <property type="entry name" value="Acyl-CoA N-acyltransferases (Nat)"/>
    <property type="match status" value="1"/>
</dbReference>
<dbReference type="Gene3D" id="3.40.630.30">
    <property type="match status" value="1"/>
</dbReference>
<evidence type="ECO:0000256" key="2">
    <source>
        <dbReference type="ARBA" id="ARBA00023315"/>
    </source>
</evidence>
<feature type="domain" description="N-acetyltransferase" evidence="4">
    <location>
        <begin position="16"/>
        <end position="175"/>
    </location>
</feature>
<dbReference type="InterPro" id="IPR051531">
    <property type="entry name" value="N-acetyltransferase"/>
</dbReference>
<dbReference type="GO" id="GO:0008999">
    <property type="term" value="F:protein-N-terminal-alanine acetyltransferase activity"/>
    <property type="evidence" value="ECO:0007669"/>
    <property type="project" value="TreeGrafter"/>
</dbReference>
<dbReference type="CDD" id="cd04301">
    <property type="entry name" value="NAT_SF"/>
    <property type="match status" value="1"/>
</dbReference>
<keyword evidence="1" id="KW-0808">Transferase</keyword>
<name>A0A2W6AEJ4_9BACT</name>
<dbReference type="AlphaFoldDB" id="A0A2W6AEJ4"/>
<sequence>MCAEAAVGPTLQGEVVGLRPVTVADGPRLTEILAEPAVAEWWGRWDLERVQTELIARDDRDLTVVLAIEADGEVIGLIQYLEEEDPEYHSAGIDISLHPDWHHRGLGADALRTLGRYLITDRGHHRLTIDPAADNPRAIRSYERVGFRPVGVMRRYSRAPDGTWRDGLLMDLLAEELT</sequence>
<dbReference type="EMBL" id="QHBU01000028">
    <property type="protein sequence ID" value="PZR83678.1"/>
    <property type="molecule type" value="Genomic_DNA"/>
</dbReference>
<dbReference type="InterPro" id="IPR000182">
    <property type="entry name" value="GNAT_dom"/>
</dbReference>
<dbReference type="Pfam" id="PF13302">
    <property type="entry name" value="Acetyltransf_3"/>
    <property type="match status" value="1"/>
</dbReference>
<evidence type="ECO:0000256" key="3">
    <source>
        <dbReference type="ARBA" id="ARBA00038502"/>
    </source>
</evidence>
<evidence type="ECO:0000313" key="6">
    <source>
        <dbReference type="Proteomes" id="UP000248724"/>
    </source>
</evidence>
<evidence type="ECO:0000256" key="1">
    <source>
        <dbReference type="ARBA" id="ARBA00022679"/>
    </source>
</evidence>
<dbReference type="PROSITE" id="PS51186">
    <property type="entry name" value="GNAT"/>
    <property type="match status" value="1"/>
</dbReference>
<dbReference type="InterPro" id="IPR016181">
    <property type="entry name" value="Acyl_CoA_acyltransferase"/>
</dbReference>